<dbReference type="AlphaFoldDB" id="A0A3B0TR97"/>
<evidence type="ECO:0000313" key="4">
    <source>
        <dbReference type="EMBL" id="VAW11164.1"/>
    </source>
</evidence>
<dbReference type="PANTHER" id="PTHR37464:SF1">
    <property type="entry name" value="BLL2463 PROTEIN"/>
    <property type="match status" value="1"/>
</dbReference>
<dbReference type="NCBIfam" id="TIGR02226">
    <property type="entry name" value="two_anch"/>
    <property type="match status" value="1"/>
</dbReference>
<reference evidence="4" key="1">
    <citation type="submission" date="2018-06" db="EMBL/GenBank/DDBJ databases">
        <authorList>
            <person name="Zhirakovskaya E."/>
        </authorList>
    </citation>
    <scope>NUCLEOTIDE SEQUENCE</scope>
</reference>
<dbReference type="InterPro" id="IPR024163">
    <property type="entry name" value="Aerotolerance_reg_N"/>
</dbReference>
<protein>
    <submittedName>
        <fullName evidence="4">FIG003603: membrane protein, putative</fullName>
    </submittedName>
</protein>
<keyword evidence="1" id="KW-1133">Transmembrane helix</keyword>
<keyword evidence="1" id="KW-0812">Transmembrane</keyword>
<sequence length="930" mass="98232">MLTLGAIGFLQPLALGLLLALPVIWWLLRFTPPHPHAIAFPPFRLLLGLDRTEEEPDRSPWWLTALRILAALAIILAFARPVLNPAPDTGAGEGPLVIVVDNSWAAAPGWPARARLLAKLLDEAEDAGRIVAVVPTARGATADIRFAAAGDIRAAAGTLAPRPHAPLRMDVLDKLSASLLTNQMPDIVWLADGLDYGSGTHFGQQLAGLGRLTVFDGEGQPWIYPPRLEDGDLVVRLERRPGDGVSGEIAAVALNGRDLGREAFSFPDAETSTEVRFSLPVDLRNQVARLAIAGGRSAGSVALLDDRWRRRVVGLVSGASAQITQPLLAPLYYVERALAPFTELRPMATGTDNSIADLLAGGLSMLILADVGHLGEGDARALGAWIEKGGTLVRFAGPRLAAGAGELLPVDLRRGGRSLGGALSWAAPQALSPFQAESPFAGMDIPGEVTVTRQVLAEPGLELATRTWARLADGTPLVTAKRQGNGRIVLFHVTANTDWSNLPLSGLFVDMLRRLVELTEGVGSAAADAGGGAERLRPRLALDGFGRLLPPPGSAQPIPAAAFAETMPGPDHPPGYYGPEDGPRALNTLNAEARPLPLEIPAQAVRRAYEENREIPLARWLILAGFILLLIDLVATLALSGRLRSGRAGTAAALALAVAAAIVPDTGLAQGNENAKRDARALMAATQTRLAYVQTGDGEVDRISNAGLHSLSIELANRTALEPATPVGLNIEVDELVFFPLIYWPVLADAEPPSGQALAKIDTYLRNGGTILFDSRDPLGGLPGTDIVASPAASAMRRLLSGLDIPPLEPVPANHVLTKAFYLLQSFPGRFDGGELWVEASSVAAGDEEIEVTTRTNADGVSSVIIGANDYAGAWARDNRGAPMLPVSPGGQGQREMATRVGVNIVMYTLTGNYKADQVHVPALLERLGQ</sequence>
<feature type="transmembrane region" description="Helical" evidence="1">
    <location>
        <begin position="617"/>
        <end position="639"/>
    </location>
</feature>
<keyword evidence="1" id="KW-0472">Membrane</keyword>
<dbReference type="Gene3D" id="3.40.50.880">
    <property type="match status" value="1"/>
</dbReference>
<feature type="domain" description="DUF4159" evidence="3">
    <location>
        <begin position="689"/>
        <end position="910"/>
    </location>
</feature>
<feature type="transmembrane region" description="Helical" evidence="1">
    <location>
        <begin position="61"/>
        <end position="79"/>
    </location>
</feature>
<feature type="domain" description="Aerotolerance regulator N-terminal" evidence="2">
    <location>
        <begin position="7"/>
        <end position="81"/>
    </location>
</feature>
<name>A0A3B0TR97_9ZZZZ</name>
<dbReference type="SUPFAM" id="SSF52317">
    <property type="entry name" value="Class I glutamine amidotransferase-like"/>
    <property type="match status" value="1"/>
</dbReference>
<dbReference type="InterPro" id="IPR025297">
    <property type="entry name" value="DUF4159"/>
</dbReference>
<dbReference type="InterPro" id="IPR011933">
    <property type="entry name" value="Double_TM_dom"/>
</dbReference>
<evidence type="ECO:0000259" key="3">
    <source>
        <dbReference type="Pfam" id="PF13709"/>
    </source>
</evidence>
<dbReference type="InterPro" id="IPR029062">
    <property type="entry name" value="Class_I_gatase-like"/>
</dbReference>
<feature type="transmembrane region" description="Helical" evidence="1">
    <location>
        <begin position="6"/>
        <end position="28"/>
    </location>
</feature>
<evidence type="ECO:0000259" key="2">
    <source>
        <dbReference type="Pfam" id="PF07584"/>
    </source>
</evidence>
<dbReference type="CDD" id="cd03143">
    <property type="entry name" value="A4_beta-galactosidase_middle_domain"/>
    <property type="match status" value="1"/>
</dbReference>
<organism evidence="4">
    <name type="scientific">hydrothermal vent metagenome</name>
    <dbReference type="NCBI Taxonomy" id="652676"/>
    <lineage>
        <taxon>unclassified sequences</taxon>
        <taxon>metagenomes</taxon>
        <taxon>ecological metagenomes</taxon>
    </lineage>
</organism>
<dbReference type="Pfam" id="PF07584">
    <property type="entry name" value="BatA"/>
    <property type="match status" value="1"/>
</dbReference>
<dbReference type="Pfam" id="PF13709">
    <property type="entry name" value="DUF4159"/>
    <property type="match status" value="1"/>
</dbReference>
<dbReference type="PANTHER" id="PTHR37464">
    <property type="entry name" value="BLL2463 PROTEIN"/>
    <property type="match status" value="1"/>
</dbReference>
<proteinExistence type="predicted"/>
<dbReference type="Gene3D" id="3.40.50.12140">
    <property type="entry name" value="Domain of unknown function DUF4159"/>
    <property type="match status" value="1"/>
</dbReference>
<dbReference type="EMBL" id="UOEM01000029">
    <property type="protein sequence ID" value="VAW11164.1"/>
    <property type="molecule type" value="Genomic_DNA"/>
</dbReference>
<accession>A0A3B0TR97</accession>
<gene>
    <name evidence="4" type="ORF">MNBD_ALPHA09-921</name>
</gene>
<evidence type="ECO:0000256" key="1">
    <source>
        <dbReference type="SAM" id="Phobius"/>
    </source>
</evidence>